<proteinExistence type="predicted"/>
<name>A0A158FDC9_9BURK</name>
<evidence type="ECO:0000313" key="1">
    <source>
        <dbReference type="EMBL" id="SAL17848.1"/>
    </source>
</evidence>
<gene>
    <name evidence="1" type="ORF">AWB68_00530</name>
</gene>
<sequence>MASQRFLSEQDIFDRVVDHLFAQRGAALLPRGGAAYRGGCGGCPIGNFIRPADYMTAIEGVPVRFLNPDAGGRPSYMDIGIKALRRALLRARINVDDPHTVDLLSCLQNVHDVFGVCEWRERLYSIARQFGLNGALLQRTA</sequence>
<evidence type="ECO:0000313" key="2">
    <source>
        <dbReference type="Proteomes" id="UP000054770"/>
    </source>
</evidence>
<dbReference type="OrthoDB" id="8926035at2"/>
<accession>A0A158FDC9</accession>
<keyword evidence="2" id="KW-1185">Reference proteome</keyword>
<dbReference type="EMBL" id="FCON02000003">
    <property type="protein sequence ID" value="SAL17848.1"/>
    <property type="molecule type" value="Genomic_DNA"/>
</dbReference>
<protein>
    <submittedName>
        <fullName evidence="1">Uncharacterized protein</fullName>
    </submittedName>
</protein>
<dbReference type="Proteomes" id="UP000054770">
    <property type="component" value="Unassembled WGS sequence"/>
</dbReference>
<dbReference type="AlphaFoldDB" id="A0A158FDC9"/>
<dbReference type="RefSeq" id="WP_087642792.1">
    <property type="nucleotide sequence ID" value="NZ_FCON02000003.1"/>
</dbReference>
<organism evidence="1 2">
    <name type="scientific">Caballeronia choica</name>
    <dbReference type="NCBI Taxonomy" id="326476"/>
    <lineage>
        <taxon>Bacteria</taxon>
        <taxon>Pseudomonadati</taxon>
        <taxon>Pseudomonadota</taxon>
        <taxon>Betaproteobacteria</taxon>
        <taxon>Burkholderiales</taxon>
        <taxon>Burkholderiaceae</taxon>
        <taxon>Caballeronia</taxon>
    </lineage>
</organism>
<comment type="caution">
    <text evidence="1">The sequence shown here is derived from an EMBL/GenBank/DDBJ whole genome shotgun (WGS) entry which is preliminary data.</text>
</comment>
<reference evidence="1" key="1">
    <citation type="submission" date="2016-01" db="EMBL/GenBank/DDBJ databases">
        <authorList>
            <person name="Peeters C."/>
        </authorList>
    </citation>
    <scope>NUCLEOTIDE SEQUENCE [LARGE SCALE GENOMIC DNA]</scope>
    <source>
        <strain evidence="1">LMG 22940</strain>
    </source>
</reference>